<evidence type="ECO:0000313" key="2">
    <source>
        <dbReference type="EMBL" id="RZC60225.1"/>
    </source>
</evidence>
<name>A0A4Y7JKM2_PAPSO</name>
<feature type="region of interest" description="Disordered" evidence="1">
    <location>
        <begin position="75"/>
        <end position="99"/>
    </location>
</feature>
<evidence type="ECO:0000256" key="1">
    <source>
        <dbReference type="SAM" id="MobiDB-lite"/>
    </source>
</evidence>
<gene>
    <name evidence="2" type="ORF">C5167_021969</name>
</gene>
<dbReference type="EMBL" id="CM010719">
    <property type="protein sequence ID" value="RZC60225.1"/>
    <property type="molecule type" value="Genomic_DNA"/>
</dbReference>
<feature type="non-terminal residue" evidence="2">
    <location>
        <position position="99"/>
    </location>
</feature>
<keyword evidence="3" id="KW-1185">Reference proteome</keyword>
<protein>
    <submittedName>
        <fullName evidence="2">Uncharacterized protein</fullName>
    </submittedName>
</protein>
<accession>A0A4Y7JKM2</accession>
<dbReference type="AlphaFoldDB" id="A0A4Y7JKM2"/>
<reference evidence="2 3" key="1">
    <citation type="journal article" date="2018" name="Science">
        <title>The opium poppy genome and morphinan production.</title>
        <authorList>
            <person name="Guo L."/>
            <person name="Winzer T."/>
            <person name="Yang X."/>
            <person name="Li Y."/>
            <person name="Ning Z."/>
            <person name="He Z."/>
            <person name="Teodor R."/>
            <person name="Lu Y."/>
            <person name="Bowser T.A."/>
            <person name="Graham I.A."/>
            <person name="Ye K."/>
        </authorList>
    </citation>
    <scope>NUCLEOTIDE SEQUENCE [LARGE SCALE GENOMIC DNA]</scope>
    <source>
        <strain evidence="3">cv. HN1</strain>
        <tissue evidence="2">Leaves</tissue>
    </source>
</reference>
<evidence type="ECO:0000313" key="3">
    <source>
        <dbReference type="Proteomes" id="UP000316621"/>
    </source>
</evidence>
<dbReference type="Proteomes" id="UP000316621">
    <property type="component" value="Chromosome 5"/>
</dbReference>
<sequence length="99" mass="11204">MTNSQFQCLIHFWGWDWFHQICILCRLVVDEGFIRSLLHQGFYCGVKNGEVLKALGKFGSKGALKVKTKFMFSRRMDSSKSSVGETGGHTKNNSQGDKL</sequence>
<proteinExistence type="predicted"/>
<dbReference type="Gramene" id="RZC60225">
    <property type="protein sequence ID" value="RZC60225"/>
    <property type="gene ID" value="C5167_021969"/>
</dbReference>
<feature type="compositionally biased region" description="Polar residues" evidence="1">
    <location>
        <begin position="79"/>
        <end position="99"/>
    </location>
</feature>
<organism evidence="2 3">
    <name type="scientific">Papaver somniferum</name>
    <name type="common">Opium poppy</name>
    <dbReference type="NCBI Taxonomy" id="3469"/>
    <lineage>
        <taxon>Eukaryota</taxon>
        <taxon>Viridiplantae</taxon>
        <taxon>Streptophyta</taxon>
        <taxon>Embryophyta</taxon>
        <taxon>Tracheophyta</taxon>
        <taxon>Spermatophyta</taxon>
        <taxon>Magnoliopsida</taxon>
        <taxon>Ranunculales</taxon>
        <taxon>Papaveraceae</taxon>
        <taxon>Papaveroideae</taxon>
        <taxon>Papaver</taxon>
    </lineage>
</organism>